<sequence length="142" mass="16262">MNAFPVVIDTNVILSGLRFRNGFSFTLLKQIPEKLFTMCISVPLILEYETVLTKHMKQTGLTKEDIGDFIDYTCCVGRRTEIFYLWRPVLKDPFDDHVLELAVASGSRYIISFNKKDFSPARSFGIGVVSPKEFLQSKEEIE</sequence>
<dbReference type="OrthoDB" id="32918at2"/>
<protein>
    <submittedName>
        <fullName evidence="2">PilT protein domain protein</fullName>
    </submittedName>
</protein>
<reference evidence="2 3" key="1">
    <citation type="journal article" date="2010" name="Stand. Genomic Sci.">
        <title>Complete genome sequence of Spirochaeta smaragdinae type strain (SEBR 4228).</title>
        <authorList>
            <person name="Mavromatis K."/>
            <person name="Yasawong M."/>
            <person name="Chertkov O."/>
            <person name="Lapidus A."/>
            <person name="Lucas S."/>
            <person name="Nolan M."/>
            <person name="Del Rio T.G."/>
            <person name="Tice H."/>
            <person name="Cheng J.F."/>
            <person name="Pitluck S."/>
            <person name="Liolios K."/>
            <person name="Ivanova N."/>
            <person name="Tapia R."/>
            <person name="Han C."/>
            <person name="Bruce D."/>
            <person name="Goodwin L."/>
            <person name="Pati A."/>
            <person name="Chen A."/>
            <person name="Palaniappan K."/>
            <person name="Land M."/>
            <person name="Hauser L."/>
            <person name="Chang Y.J."/>
            <person name="Jeffries C.D."/>
            <person name="Detter J.C."/>
            <person name="Rohde M."/>
            <person name="Brambilla E."/>
            <person name="Spring S."/>
            <person name="Goker M."/>
            <person name="Sikorski J."/>
            <person name="Woyke T."/>
            <person name="Bristow J."/>
            <person name="Eisen J.A."/>
            <person name="Markowitz V."/>
            <person name="Hugenholtz P."/>
            <person name="Klenk H.P."/>
            <person name="Kyrpides N.C."/>
        </authorList>
    </citation>
    <scope>NUCLEOTIDE SEQUENCE [LARGE SCALE GENOMIC DNA]</scope>
    <source>
        <strain evidence="3">DSM 11293 / JCM 15392 / SEBR 4228</strain>
    </source>
</reference>
<dbReference type="NCBIfam" id="TIGR00305">
    <property type="entry name" value="putative toxin-antitoxin system toxin component, PIN family"/>
    <property type="match status" value="1"/>
</dbReference>
<dbReference type="eggNOG" id="COG1569">
    <property type="taxonomic scope" value="Bacteria"/>
</dbReference>
<dbReference type="SUPFAM" id="SSF88723">
    <property type="entry name" value="PIN domain-like"/>
    <property type="match status" value="1"/>
</dbReference>
<gene>
    <name evidence="2" type="ordered locus">Spirs_0191</name>
</gene>
<dbReference type="PANTHER" id="PTHR34610:SF3">
    <property type="entry name" value="SSL7007 PROTEIN"/>
    <property type="match status" value="1"/>
</dbReference>
<dbReference type="InterPro" id="IPR002850">
    <property type="entry name" value="PIN_toxin-like"/>
</dbReference>
<dbReference type="AlphaFoldDB" id="E1R8K4"/>
<organism evidence="2 3">
    <name type="scientific">Sediminispirochaeta smaragdinae (strain DSM 11293 / JCM 15392 / SEBR 4228)</name>
    <name type="common">Spirochaeta smaragdinae</name>
    <dbReference type="NCBI Taxonomy" id="573413"/>
    <lineage>
        <taxon>Bacteria</taxon>
        <taxon>Pseudomonadati</taxon>
        <taxon>Spirochaetota</taxon>
        <taxon>Spirochaetia</taxon>
        <taxon>Spirochaetales</taxon>
        <taxon>Spirochaetaceae</taxon>
        <taxon>Sediminispirochaeta</taxon>
    </lineage>
</organism>
<feature type="domain" description="PIN" evidence="1">
    <location>
        <begin position="6"/>
        <end position="116"/>
    </location>
</feature>
<evidence type="ECO:0000259" key="1">
    <source>
        <dbReference type="Pfam" id="PF13470"/>
    </source>
</evidence>
<keyword evidence="3" id="KW-1185">Reference proteome</keyword>
<dbReference type="STRING" id="573413.Spirs_0191"/>
<dbReference type="InterPro" id="IPR029060">
    <property type="entry name" value="PIN-like_dom_sf"/>
</dbReference>
<dbReference type="Pfam" id="PF13470">
    <property type="entry name" value="PIN_3"/>
    <property type="match status" value="1"/>
</dbReference>
<name>E1R8K4_SEDSS</name>
<dbReference type="KEGG" id="ssm:Spirs_0191"/>
<dbReference type="InterPro" id="IPR002716">
    <property type="entry name" value="PIN_dom"/>
</dbReference>
<dbReference type="Proteomes" id="UP000002318">
    <property type="component" value="Chromosome"/>
</dbReference>
<dbReference type="PANTHER" id="PTHR34610">
    <property type="entry name" value="SSL7007 PROTEIN"/>
    <property type="match status" value="1"/>
</dbReference>
<proteinExistence type="predicted"/>
<dbReference type="CDD" id="cd09854">
    <property type="entry name" value="PIN_VapC-like"/>
    <property type="match status" value="1"/>
</dbReference>
<evidence type="ECO:0000313" key="2">
    <source>
        <dbReference type="EMBL" id="ADK79348.1"/>
    </source>
</evidence>
<dbReference type="HOGENOM" id="CLU_116617_2_0_12"/>
<accession>E1R8K4</accession>
<evidence type="ECO:0000313" key="3">
    <source>
        <dbReference type="Proteomes" id="UP000002318"/>
    </source>
</evidence>
<dbReference type="EMBL" id="CP002116">
    <property type="protein sequence ID" value="ADK79348.1"/>
    <property type="molecule type" value="Genomic_DNA"/>
</dbReference>